<dbReference type="NCBIfam" id="TIGR04085">
    <property type="entry name" value="rSAM_more_4Fe4S"/>
    <property type="match status" value="1"/>
</dbReference>
<dbReference type="SFLD" id="SFLDS00029">
    <property type="entry name" value="Radical_SAM"/>
    <property type="match status" value="1"/>
</dbReference>
<organism evidence="7">
    <name type="scientific">Escherichia coli</name>
    <dbReference type="NCBI Taxonomy" id="562"/>
    <lineage>
        <taxon>Bacteria</taxon>
        <taxon>Pseudomonadati</taxon>
        <taxon>Pseudomonadota</taxon>
        <taxon>Gammaproteobacteria</taxon>
        <taxon>Enterobacterales</taxon>
        <taxon>Enterobacteriaceae</taxon>
        <taxon>Escherichia</taxon>
    </lineage>
</organism>
<dbReference type="InterPro" id="IPR058240">
    <property type="entry name" value="rSAM_sf"/>
</dbReference>
<dbReference type="SFLD" id="SFLDG01067">
    <property type="entry name" value="SPASM/twitch_domain_containing"/>
    <property type="match status" value="1"/>
</dbReference>
<geneLocation type="plasmid" evidence="7">
    <name>RCS57TR364_p</name>
</geneLocation>
<keyword evidence="7" id="KW-0614">Plasmid</keyword>
<evidence type="ECO:0000256" key="3">
    <source>
        <dbReference type="ARBA" id="ARBA00022723"/>
    </source>
</evidence>
<keyword evidence="4" id="KW-0408">Iron</keyword>
<name>A0A2P9EA51_ECOLX</name>
<dbReference type="InterPro" id="IPR006638">
    <property type="entry name" value="Elp3/MiaA/NifB-like_rSAM"/>
</dbReference>
<dbReference type="RefSeq" id="WP_060615581.1">
    <property type="nucleotide sequence ID" value="NZ_LNIK01000090.1"/>
</dbReference>
<protein>
    <submittedName>
        <fullName evidence="7">Putative Fe-S oxidoreductases (SAM domain protein)</fullName>
    </submittedName>
</protein>
<evidence type="ECO:0000259" key="6">
    <source>
        <dbReference type="PROSITE" id="PS51918"/>
    </source>
</evidence>
<keyword evidence="5" id="KW-0411">Iron-sulfur</keyword>
<evidence type="ECO:0000256" key="2">
    <source>
        <dbReference type="ARBA" id="ARBA00022691"/>
    </source>
</evidence>
<evidence type="ECO:0000256" key="4">
    <source>
        <dbReference type="ARBA" id="ARBA00023004"/>
    </source>
</evidence>
<dbReference type="EMBL" id="LT985265">
    <property type="protein sequence ID" value="SPE00242.1"/>
    <property type="molecule type" value="Genomic_DNA"/>
</dbReference>
<dbReference type="SMART" id="SM00729">
    <property type="entry name" value="Elp3"/>
    <property type="match status" value="1"/>
</dbReference>
<dbReference type="GO" id="GO:0046872">
    <property type="term" value="F:metal ion binding"/>
    <property type="evidence" value="ECO:0007669"/>
    <property type="project" value="UniProtKB-KW"/>
</dbReference>
<evidence type="ECO:0000313" key="7">
    <source>
        <dbReference type="EMBL" id="SPE00242.1"/>
    </source>
</evidence>
<dbReference type="InterPro" id="IPR050377">
    <property type="entry name" value="Radical_SAM_PqqE_MftC-like"/>
</dbReference>
<proteinExistence type="predicted"/>
<evidence type="ECO:0000256" key="5">
    <source>
        <dbReference type="ARBA" id="ARBA00023014"/>
    </source>
</evidence>
<dbReference type="GO" id="GO:0051536">
    <property type="term" value="F:iron-sulfur cluster binding"/>
    <property type="evidence" value="ECO:0007669"/>
    <property type="project" value="UniProtKB-KW"/>
</dbReference>
<evidence type="ECO:0000256" key="1">
    <source>
        <dbReference type="ARBA" id="ARBA00001966"/>
    </source>
</evidence>
<keyword evidence="3" id="KW-0479">Metal-binding</keyword>
<dbReference type="SUPFAM" id="SSF102114">
    <property type="entry name" value="Radical SAM enzymes"/>
    <property type="match status" value="1"/>
</dbReference>
<dbReference type="GO" id="GO:0003824">
    <property type="term" value="F:catalytic activity"/>
    <property type="evidence" value="ECO:0007669"/>
    <property type="project" value="InterPro"/>
</dbReference>
<dbReference type="SFLD" id="SFLDG01386">
    <property type="entry name" value="main_SPASM_domain-containing"/>
    <property type="match status" value="1"/>
</dbReference>
<dbReference type="InterPro" id="IPR023885">
    <property type="entry name" value="4Fe4S-binding_SPASM_dom"/>
</dbReference>
<dbReference type="Pfam" id="PF04055">
    <property type="entry name" value="Radical_SAM"/>
    <property type="match status" value="1"/>
</dbReference>
<dbReference type="Gene3D" id="3.20.20.70">
    <property type="entry name" value="Aldolase class I"/>
    <property type="match status" value="1"/>
</dbReference>
<gene>
    <name evidence="7" type="ORF">RCS57TR364_P0023</name>
</gene>
<dbReference type="PANTHER" id="PTHR11228:SF7">
    <property type="entry name" value="PQQA PEPTIDE CYCLASE"/>
    <property type="match status" value="1"/>
</dbReference>
<comment type="cofactor">
    <cofactor evidence="1">
        <name>[4Fe-4S] cluster</name>
        <dbReference type="ChEBI" id="CHEBI:49883"/>
    </cofactor>
</comment>
<dbReference type="InterPro" id="IPR007197">
    <property type="entry name" value="rSAM"/>
</dbReference>
<accession>A0A2P9EA51</accession>
<reference evidence="7" key="1">
    <citation type="submission" date="2018-02" db="EMBL/GenBank/DDBJ databases">
        <authorList>
            <person name="Cohen D.B."/>
            <person name="Kent A.D."/>
        </authorList>
    </citation>
    <scope>NUCLEOTIDE SEQUENCE</scope>
    <source>
        <strain evidence="7">364</strain>
    </source>
</reference>
<sequence>MYYKLKSNILFRKYETYGYITDDRNYRYIKDEVIGERIVSDSGAVFLSTLSKQPKSINKICLEIQDIYPDIDINLIRNDAEDFFSELVSDGFICSGETVSECDNNDYFFSYEKINNKVQTNINKDNDNSTIGFFETNFNDRNRLTSVHIEITSKCNERCIHCYIPHGSKIKSMDTRHIYSILEQCKDMNVLHITLSGGEPMLHKEFCSILKKCREYDFAVSVLTNLTLLTDDILAEMKLNGLLGVQTSLYSTDPTVHDSITKMTGSFKKTKSSILKLVDNNIPLQISCPIMKQNKNSYNHVIEWAKCYGINASDDYALIAEYDHSNKNLCNRLSLNEVSDILNSKALNDENYINELRSDFDSKIDISPEDPICSICTLSLCISEDGNVYPCAGWQGYILGNTFHETLKNIWEKSDKIKLLRSLKKKDFPKCMQCELKNICVMCMVRNANEDCNGDYLNINEYFCNITKLKKELLIKMR</sequence>
<dbReference type="InterPro" id="IPR013785">
    <property type="entry name" value="Aldolase_TIM"/>
</dbReference>
<dbReference type="PANTHER" id="PTHR11228">
    <property type="entry name" value="RADICAL SAM DOMAIN PROTEIN"/>
    <property type="match status" value="1"/>
</dbReference>
<dbReference type="AlphaFoldDB" id="A0A2P9EA51"/>
<dbReference type="PROSITE" id="PS51918">
    <property type="entry name" value="RADICAL_SAM"/>
    <property type="match status" value="1"/>
</dbReference>
<keyword evidence="2" id="KW-0949">S-adenosyl-L-methionine</keyword>
<feature type="domain" description="Radical SAM core" evidence="6">
    <location>
        <begin position="141"/>
        <end position="369"/>
    </location>
</feature>
<dbReference type="CDD" id="cd01335">
    <property type="entry name" value="Radical_SAM"/>
    <property type="match status" value="1"/>
</dbReference>
<dbReference type="Pfam" id="PF13186">
    <property type="entry name" value="SPASM"/>
    <property type="match status" value="1"/>
</dbReference>